<feature type="domain" description="RING-type" evidence="3">
    <location>
        <begin position="80"/>
        <end position="122"/>
    </location>
</feature>
<keyword evidence="2" id="KW-0472">Membrane</keyword>
<evidence type="ECO:0000313" key="4">
    <source>
        <dbReference type="EMBL" id="KAJ0961001.1"/>
    </source>
</evidence>
<dbReference type="OrthoDB" id="8062037at2759"/>
<dbReference type="EMBL" id="JAGGNH010000047">
    <property type="protein sequence ID" value="KAJ0961001.1"/>
    <property type="molecule type" value="Genomic_DNA"/>
</dbReference>
<name>A0A9D5BUS1_9LILI</name>
<keyword evidence="2" id="KW-1133">Transmembrane helix</keyword>
<keyword evidence="1" id="KW-0479">Metal-binding</keyword>
<comment type="caution">
    <text evidence="4">The sequence shown here is derived from an EMBL/GenBank/DDBJ whole genome shotgun (WGS) entry which is preliminary data.</text>
</comment>
<dbReference type="Pfam" id="PF13639">
    <property type="entry name" value="zf-RING_2"/>
    <property type="match status" value="1"/>
</dbReference>
<reference evidence="4 5" key="1">
    <citation type="journal article" date="2022" name="Hortic Res">
        <title>The genome of Dioscorea zingiberensis sheds light on the biosynthesis, origin and evolution of the medicinally important diosgenin saponins.</title>
        <authorList>
            <person name="Li Y."/>
            <person name="Tan C."/>
            <person name="Li Z."/>
            <person name="Guo J."/>
            <person name="Li S."/>
            <person name="Chen X."/>
            <person name="Wang C."/>
            <person name="Dai X."/>
            <person name="Yang H."/>
            <person name="Song W."/>
            <person name="Hou L."/>
            <person name="Xu J."/>
            <person name="Tong Z."/>
            <person name="Xu A."/>
            <person name="Yuan X."/>
            <person name="Wang W."/>
            <person name="Yang Q."/>
            <person name="Chen L."/>
            <person name="Sun Z."/>
            <person name="Wang K."/>
            <person name="Pan B."/>
            <person name="Chen J."/>
            <person name="Bao Y."/>
            <person name="Liu F."/>
            <person name="Qi X."/>
            <person name="Gang D.R."/>
            <person name="Wen J."/>
            <person name="Li J."/>
        </authorList>
    </citation>
    <scope>NUCLEOTIDE SEQUENCE [LARGE SCALE GENOMIC DNA]</scope>
    <source>
        <strain evidence="4">Dzin_1.0</strain>
    </source>
</reference>
<dbReference type="InterPro" id="IPR013083">
    <property type="entry name" value="Znf_RING/FYVE/PHD"/>
</dbReference>
<dbReference type="Proteomes" id="UP001085076">
    <property type="component" value="Unassembled WGS sequence"/>
</dbReference>
<keyword evidence="5" id="KW-1185">Reference proteome</keyword>
<dbReference type="AlphaFoldDB" id="A0A9D5BUS1"/>
<feature type="transmembrane region" description="Helical" evidence="2">
    <location>
        <begin position="6"/>
        <end position="27"/>
    </location>
</feature>
<dbReference type="SMART" id="SM00184">
    <property type="entry name" value="RING"/>
    <property type="match status" value="1"/>
</dbReference>
<dbReference type="SUPFAM" id="SSF57850">
    <property type="entry name" value="RING/U-box"/>
    <property type="match status" value="1"/>
</dbReference>
<organism evidence="4 5">
    <name type="scientific">Dioscorea zingiberensis</name>
    <dbReference type="NCBI Taxonomy" id="325984"/>
    <lineage>
        <taxon>Eukaryota</taxon>
        <taxon>Viridiplantae</taxon>
        <taxon>Streptophyta</taxon>
        <taxon>Embryophyta</taxon>
        <taxon>Tracheophyta</taxon>
        <taxon>Spermatophyta</taxon>
        <taxon>Magnoliopsida</taxon>
        <taxon>Liliopsida</taxon>
        <taxon>Dioscoreales</taxon>
        <taxon>Dioscoreaceae</taxon>
        <taxon>Dioscorea</taxon>
    </lineage>
</organism>
<evidence type="ECO:0000256" key="2">
    <source>
        <dbReference type="SAM" id="Phobius"/>
    </source>
</evidence>
<proteinExistence type="predicted"/>
<keyword evidence="1" id="KW-0863">Zinc-finger</keyword>
<dbReference type="PROSITE" id="PS50089">
    <property type="entry name" value="ZF_RING_2"/>
    <property type="match status" value="1"/>
</dbReference>
<dbReference type="InterPro" id="IPR001841">
    <property type="entry name" value="Znf_RING"/>
</dbReference>
<keyword evidence="2" id="KW-0812">Transmembrane</keyword>
<dbReference type="Gene3D" id="3.30.40.10">
    <property type="entry name" value="Zinc/RING finger domain, C3HC4 (zinc finger)"/>
    <property type="match status" value="1"/>
</dbReference>
<evidence type="ECO:0000259" key="3">
    <source>
        <dbReference type="PROSITE" id="PS50089"/>
    </source>
</evidence>
<evidence type="ECO:0000313" key="5">
    <source>
        <dbReference type="Proteomes" id="UP001085076"/>
    </source>
</evidence>
<dbReference type="PANTHER" id="PTHR47035">
    <property type="entry name" value="OS11G0150450 PROTEIN"/>
    <property type="match status" value="1"/>
</dbReference>
<protein>
    <recommendedName>
        <fullName evidence="3">RING-type domain-containing protein</fullName>
    </recommendedName>
</protein>
<gene>
    <name evidence="4" type="ORF">J5N97_001036</name>
</gene>
<sequence length="146" mass="16595">MVIFNFHLAAIIIGLLLSTTFIVLICMRLSAVSPRELELRSELGRQPEHTIKGLESIKLATFPTMVYNMEALHSIEDIQCSICLGEYQQNEVLRTMPICGHYFHLVCIDSWLQKQSTCPICRLSLSDSYNAMCLVPPLYPLNHPNQ</sequence>
<dbReference type="PANTHER" id="PTHR47035:SF4">
    <property type="entry name" value="OS02G0676500 PROTEIN"/>
    <property type="match status" value="1"/>
</dbReference>
<dbReference type="GO" id="GO:0008270">
    <property type="term" value="F:zinc ion binding"/>
    <property type="evidence" value="ECO:0007669"/>
    <property type="project" value="UniProtKB-KW"/>
</dbReference>
<evidence type="ECO:0000256" key="1">
    <source>
        <dbReference type="PROSITE-ProRule" id="PRU00175"/>
    </source>
</evidence>
<accession>A0A9D5BUS1</accession>
<keyword evidence="1" id="KW-0862">Zinc</keyword>
<dbReference type="InterPro" id="IPR053070">
    <property type="entry name" value="RING-type_E3_ubiquitin-ligase"/>
</dbReference>